<dbReference type="EMBL" id="CP028858">
    <property type="protein sequence ID" value="AWB27464.1"/>
    <property type="molecule type" value="Genomic_DNA"/>
</dbReference>
<sequence length="71" mass="7866">MDRPTLPARRYLWVDRVTKMLALALLSMALVPEFWPEISWLLGLAGVAVGVVTVVIRPAEDEPSETSTTTQ</sequence>
<evidence type="ECO:0000256" key="1">
    <source>
        <dbReference type="SAM" id="Phobius"/>
    </source>
</evidence>
<feature type="transmembrane region" description="Helical" evidence="1">
    <location>
        <begin position="12"/>
        <end position="32"/>
    </location>
</feature>
<feature type="domain" description="DUF8120" evidence="2">
    <location>
        <begin position="2"/>
        <end position="58"/>
    </location>
</feature>
<dbReference type="GeneID" id="36512234"/>
<keyword evidence="1" id="KW-0812">Transmembrane</keyword>
<organism evidence="3 4">
    <name type="scientific">Halococcoides cellulosivorans</name>
    <dbReference type="NCBI Taxonomy" id="1679096"/>
    <lineage>
        <taxon>Archaea</taxon>
        <taxon>Methanobacteriati</taxon>
        <taxon>Methanobacteriota</taxon>
        <taxon>Stenosarchaea group</taxon>
        <taxon>Halobacteria</taxon>
        <taxon>Halobacteriales</taxon>
        <taxon>Haloarculaceae</taxon>
        <taxon>Halococcoides</taxon>
    </lineage>
</organism>
<dbReference type="AlphaFoldDB" id="A0A2R4X0Z2"/>
<keyword evidence="1" id="KW-1133">Transmembrane helix</keyword>
<keyword evidence="4" id="KW-1185">Reference proteome</keyword>
<dbReference type="Pfam" id="PF26439">
    <property type="entry name" value="DUF8120"/>
    <property type="match status" value="1"/>
</dbReference>
<dbReference type="Proteomes" id="UP000244727">
    <property type="component" value="Chromosome"/>
</dbReference>
<reference evidence="3 4" key="1">
    <citation type="submission" date="2018-04" db="EMBL/GenBank/DDBJ databases">
        <title>Halococcoides cellulosivorans gen. nov., sp. nov., an extremely halophilic cellulose-utilizing haloarchaeon from hypersaline lakes.</title>
        <authorList>
            <person name="Sorokin D.Y."/>
            <person name="Toshchakov S.V."/>
            <person name="Samarov N.I."/>
            <person name="Korzhenkov A."/>
            <person name="Kublanov I.V."/>
        </authorList>
    </citation>
    <scope>NUCLEOTIDE SEQUENCE [LARGE SCALE GENOMIC DNA]</scope>
    <source>
        <strain evidence="3 4">HArcel1</strain>
    </source>
</reference>
<evidence type="ECO:0000259" key="2">
    <source>
        <dbReference type="Pfam" id="PF26439"/>
    </source>
</evidence>
<evidence type="ECO:0000313" key="4">
    <source>
        <dbReference type="Proteomes" id="UP000244727"/>
    </source>
</evidence>
<accession>A0A2R4X0Z2</accession>
<gene>
    <name evidence="3" type="ORF">HARCEL1_06965</name>
</gene>
<evidence type="ECO:0000313" key="3">
    <source>
        <dbReference type="EMBL" id="AWB27464.1"/>
    </source>
</evidence>
<keyword evidence="1" id="KW-0472">Membrane</keyword>
<name>A0A2R4X0Z2_9EURY</name>
<protein>
    <recommendedName>
        <fullName evidence="2">DUF8120 domain-containing protein</fullName>
    </recommendedName>
</protein>
<dbReference type="KEGG" id="harc:HARCEL1_06965"/>
<proteinExistence type="predicted"/>
<dbReference type="RefSeq" id="WP_108381833.1">
    <property type="nucleotide sequence ID" value="NZ_CP028858.1"/>
</dbReference>
<dbReference type="InterPro" id="IPR058433">
    <property type="entry name" value="DUF8120"/>
</dbReference>